<dbReference type="Pfam" id="PF00455">
    <property type="entry name" value="DeoRC"/>
    <property type="match status" value="1"/>
</dbReference>
<keyword evidence="2" id="KW-0238">DNA-binding</keyword>
<dbReference type="SMART" id="SM00420">
    <property type="entry name" value="HTH_DEOR"/>
    <property type="match status" value="1"/>
</dbReference>
<keyword evidence="3" id="KW-0804">Transcription</keyword>
<organism evidence="5 6">
    <name type="scientific">Clostridium oryzae</name>
    <dbReference type="NCBI Taxonomy" id="1450648"/>
    <lineage>
        <taxon>Bacteria</taxon>
        <taxon>Bacillati</taxon>
        <taxon>Bacillota</taxon>
        <taxon>Clostridia</taxon>
        <taxon>Eubacteriales</taxon>
        <taxon>Clostridiaceae</taxon>
        <taxon>Clostridium</taxon>
    </lineage>
</organism>
<dbReference type="SUPFAM" id="SSF46785">
    <property type="entry name" value="Winged helix' DNA-binding domain"/>
    <property type="match status" value="1"/>
</dbReference>
<dbReference type="PANTHER" id="PTHR30363">
    <property type="entry name" value="HTH-TYPE TRANSCRIPTIONAL REGULATOR SRLR-RELATED"/>
    <property type="match status" value="1"/>
</dbReference>
<feature type="domain" description="HTH deoR-type" evidence="4">
    <location>
        <begin position="3"/>
        <end position="58"/>
    </location>
</feature>
<accession>A0A1V4IDD9</accession>
<evidence type="ECO:0000256" key="1">
    <source>
        <dbReference type="ARBA" id="ARBA00023015"/>
    </source>
</evidence>
<dbReference type="InterPro" id="IPR001034">
    <property type="entry name" value="DeoR_HTH"/>
</dbReference>
<dbReference type="Proteomes" id="UP000190080">
    <property type="component" value="Unassembled WGS sequence"/>
</dbReference>
<proteinExistence type="predicted"/>
<dbReference type="Pfam" id="PF08220">
    <property type="entry name" value="HTH_DeoR"/>
    <property type="match status" value="1"/>
</dbReference>
<dbReference type="InterPro" id="IPR050313">
    <property type="entry name" value="Carb_Metab_HTH_regulators"/>
</dbReference>
<dbReference type="InterPro" id="IPR014036">
    <property type="entry name" value="DeoR-like_C"/>
</dbReference>
<dbReference type="GO" id="GO:0003700">
    <property type="term" value="F:DNA-binding transcription factor activity"/>
    <property type="evidence" value="ECO:0007669"/>
    <property type="project" value="InterPro"/>
</dbReference>
<dbReference type="InterPro" id="IPR036390">
    <property type="entry name" value="WH_DNA-bd_sf"/>
</dbReference>
<dbReference type="RefSeq" id="WP_169911686.1">
    <property type="nucleotide sequence ID" value="NZ_MZGV01000066.1"/>
</dbReference>
<dbReference type="PROSITE" id="PS00894">
    <property type="entry name" value="HTH_DEOR_1"/>
    <property type="match status" value="1"/>
</dbReference>
<evidence type="ECO:0000259" key="4">
    <source>
        <dbReference type="PROSITE" id="PS51000"/>
    </source>
</evidence>
<name>A0A1V4IDD9_9CLOT</name>
<protein>
    <submittedName>
        <fullName evidence="5">HTH-type transcriptional repressor GlcR</fullName>
    </submittedName>
</protein>
<dbReference type="PANTHER" id="PTHR30363:SF44">
    <property type="entry name" value="AGA OPERON TRANSCRIPTIONAL REPRESSOR-RELATED"/>
    <property type="match status" value="1"/>
</dbReference>
<reference evidence="5 6" key="1">
    <citation type="submission" date="2017-03" db="EMBL/GenBank/DDBJ databases">
        <title>Genome sequence of Clostridium oryzae DSM 28571.</title>
        <authorList>
            <person name="Poehlein A."/>
            <person name="Daniel R."/>
        </authorList>
    </citation>
    <scope>NUCLEOTIDE SEQUENCE [LARGE SCALE GENOMIC DNA]</scope>
    <source>
        <strain evidence="5 6">DSM 28571</strain>
    </source>
</reference>
<comment type="caution">
    <text evidence="5">The sequence shown here is derived from an EMBL/GenBank/DDBJ whole genome shotgun (WGS) entry which is preliminary data.</text>
</comment>
<dbReference type="SUPFAM" id="SSF100950">
    <property type="entry name" value="NagB/RpiA/CoA transferase-like"/>
    <property type="match status" value="1"/>
</dbReference>
<gene>
    <name evidence="5" type="primary">glcR_4</name>
    <name evidence="5" type="ORF">CLORY_38100</name>
</gene>
<dbReference type="InterPro" id="IPR018356">
    <property type="entry name" value="Tscrpt_reg_HTH_DeoR_CS"/>
</dbReference>
<dbReference type="Gene3D" id="1.10.10.10">
    <property type="entry name" value="Winged helix-like DNA-binding domain superfamily/Winged helix DNA-binding domain"/>
    <property type="match status" value="1"/>
</dbReference>
<dbReference type="InterPro" id="IPR037171">
    <property type="entry name" value="NagB/RpiA_transferase-like"/>
</dbReference>
<dbReference type="STRING" id="1450648.CLORY_38100"/>
<evidence type="ECO:0000313" key="6">
    <source>
        <dbReference type="Proteomes" id="UP000190080"/>
    </source>
</evidence>
<evidence type="ECO:0000256" key="3">
    <source>
        <dbReference type="ARBA" id="ARBA00023163"/>
    </source>
</evidence>
<dbReference type="SMART" id="SM01134">
    <property type="entry name" value="DeoRC"/>
    <property type="match status" value="1"/>
</dbReference>
<keyword evidence="1" id="KW-0805">Transcription regulation</keyword>
<dbReference type="PROSITE" id="PS51000">
    <property type="entry name" value="HTH_DEOR_2"/>
    <property type="match status" value="1"/>
</dbReference>
<dbReference type="InterPro" id="IPR036388">
    <property type="entry name" value="WH-like_DNA-bd_sf"/>
</dbReference>
<dbReference type="PRINTS" id="PR00037">
    <property type="entry name" value="HTHLACR"/>
</dbReference>
<dbReference type="AlphaFoldDB" id="A0A1V4IDD9"/>
<dbReference type="EMBL" id="MZGV01000066">
    <property type="protein sequence ID" value="OPJ58012.1"/>
    <property type="molecule type" value="Genomic_DNA"/>
</dbReference>
<keyword evidence="6" id="KW-1185">Reference proteome</keyword>
<evidence type="ECO:0000256" key="2">
    <source>
        <dbReference type="ARBA" id="ARBA00023125"/>
    </source>
</evidence>
<dbReference type="GO" id="GO:0003677">
    <property type="term" value="F:DNA binding"/>
    <property type="evidence" value="ECO:0007669"/>
    <property type="project" value="UniProtKB-KW"/>
</dbReference>
<evidence type="ECO:0000313" key="5">
    <source>
        <dbReference type="EMBL" id="OPJ58012.1"/>
    </source>
</evidence>
<sequence>MFASERIKTIKRILMEKKHVNVTKLSEMLDVSEVTIRRDFEKLEREKFLVRTHGGAYLNDELLVDDTVIEETKEDPYIEDRFEISNIAVQMINDDDSIILTSGKTNLCIAKGLINKKNLTVLTNDLNIAYELSTNSSIKVTMPGGELNPASMTLSGKLTDENIRKFFVSKAFIEVEGASIERGFTVRSMEKASVLREI</sequence>